<dbReference type="InterPro" id="IPR003439">
    <property type="entry name" value="ABC_transporter-like_ATP-bd"/>
</dbReference>
<dbReference type="SUPFAM" id="SSF52540">
    <property type="entry name" value="P-loop containing nucleoside triphosphate hydrolases"/>
    <property type="match status" value="1"/>
</dbReference>
<dbReference type="SMART" id="SM00382">
    <property type="entry name" value="AAA"/>
    <property type="match status" value="1"/>
</dbReference>
<keyword evidence="3 5" id="KW-0067">ATP-binding</keyword>
<name>A0ABU6CAL0_9ACTN</name>
<proteinExistence type="predicted"/>
<dbReference type="InterPro" id="IPR015854">
    <property type="entry name" value="ABC_transpr_LolD-like"/>
</dbReference>
<keyword evidence="6" id="KW-1185">Reference proteome</keyword>
<dbReference type="EMBL" id="JAOZYB010000068">
    <property type="protein sequence ID" value="MEB3960890.1"/>
    <property type="molecule type" value="Genomic_DNA"/>
</dbReference>
<reference evidence="5 6" key="1">
    <citation type="submission" date="2022-10" db="EMBL/GenBank/DDBJ databases">
        <authorList>
            <person name="Xie J."/>
            <person name="Shen N."/>
        </authorList>
    </citation>
    <scope>NUCLEOTIDE SEQUENCE [LARGE SCALE GENOMIC DNA]</scope>
    <source>
        <strain evidence="5 6">DSM 41681</strain>
    </source>
</reference>
<accession>A0ABU6CAL0</accession>
<keyword evidence="2" id="KW-0547">Nucleotide-binding</keyword>
<dbReference type="PANTHER" id="PTHR24220:SF685">
    <property type="entry name" value="ABC TRANSPORTER RELATED"/>
    <property type="match status" value="1"/>
</dbReference>
<dbReference type="Gene3D" id="3.40.50.300">
    <property type="entry name" value="P-loop containing nucleotide triphosphate hydrolases"/>
    <property type="match status" value="1"/>
</dbReference>
<evidence type="ECO:0000313" key="5">
    <source>
        <dbReference type="EMBL" id="MEB3960890.1"/>
    </source>
</evidence>
<feature type="domain" description="ABC transporter" evidence="4">
    <location>
        <begin position="14"/>
        <end position="251"/>
    </location>
</feature>
<keyword evidence="1" id="KW-0813">Transport</keyword>
<dbReference type="PROSITE" id="PS00211">
    <property type="entry name" value="ABC_TRANSPORTER_1"/>
    <property type="match status" value="1"/>
</dbReference>
<protein>
    <submittedName>
        <fullName evidence="5">ABC transporter ATP-binding protein</fullName>
    </submittedName>
</protein>
<sequence>MRPRRERPESDELLRLQDVHKVYGRSRNQVAALAGVSLGFRRRTFTAVMGPSGSGKSTFLHCAALLDRPTSGSVFLDGQDLTAMNERSLTKLRRNRIGFVFQSFNLLPALTVVDNVTLPLRLAGRRPDRRLVADVIERTGLTDRRKHRPGELSGGQQQRVAIARALVTRPDLLFGDEPTGALDTETALEILGLLREAVDSGEQTAVMVTHDPVAASHADRVVFLVDGRVSAELERPTVEQVASRMTQLGAWARAQRPVGAERGI</sequence>
<dbReference type="Pfam" id="PF00005">
    <property type="entry name" value="ABC_tran"/>
    <property type="match status" value="1"/>
</dbReference>
<evidence type="ECO:0000313" key="6">
    <source>
        <dbReference type="Proteomes" id="UP001352223"/>
    </source>
</evidence>
<dbReference type="PROSITE" id="PS50893">
    <property type="entry name" value="ABC_TRANSPORTER_2"/>
    <property type="match status" value="1"/>
</dbReference>
<evidence type="ECO:0000256" key="3">
    <source>
        <dbReference type="ARBA" id="ARBA00022840"/>
    </source>
</evidence>
<dbReference type="Proteomes" id="UP001352223">
    <property type="component" value="Unassembled WGS sequence"/>
</dbReference>
<evidence type="ECO:0000259" key="4">
    <source>
        <dbReference type="PROSITE" id="PS50893"/>
    </source>
</evidence>
<dbReference type="CDD" id="cd03255">
    <property type="entry name" value="ABC_MJ0796_LolCDE_FtsE"/>
    <property type="match status" value="1"/>
</dbReference>
<dbReference type="RefSeq" id="WP_324768063.1">
    <property type="nucleotide sequence ID" value="NZ_BAAATS010000028.1"/>
</dbReference>
<organism evidence="5 6">
    <name type="scientific">Streptomyces kunmingensis</name>
    <dbReference type="NCBI Taxonomy" id="68225"/>
    <lineage>
        <taxon>Bacteria</taxon>
        <taxon>Bacillati</taxon>
        <taxon>Actinomycetota</taxon>
        <taxon>Actinomycetes</taxon>
        <taxon>Kitasatosporales</taxon>
        <taxon>Streptomycetaceae</taxon>
        <taxon>Streptomyces</taxon>
    </lineage>
</organism>
<gene>
    <name evidence="5" type="ORF">OKJ48_11630</name>
</gene>
<dbReference type="InterPro" id="IPR027417">
    <property type="entry name" value="P-loop_NTPase"/>
</dbReference>
<dbReference type="PANTHER" id="PTHR24220">
    <property type="entry name" value="IMPORT ATP-BINDING PROTEIN"/>
    <property type="match status" value="1"/>
</dbReference>
<evidence type="ECO:0000256" key="1">
    <source>
        <dbReference type="ARBA" id="ARBA00022448"/>
    </source>
</evidence>
<evidence type="ECO:0000256" key="2">
    <source>
        <dbReference type="ARBA" id="ARBA00022741"/>
    </source>
</evidence>
<comment type="caution">
    <text evidence="5">The sequence shown here is derived from an EMBL/GenBank/DDBJ whole genome shotgun (WGS) entry which is preliminary data.</text>
</comment>
<dbReference type="InterPro" id="IPR017871">
    <property type="entry name" value="ABC_transporter-like_CS"/>
</dbReference>
<dbReference type="GO" id="GO:0005524">
    <property type="term" value="F:ATP binding"/>
    <property type="evidence" value="ECO:0007669"/>
    <property type="project" value="UniProtKB-KW"/>
</dbReference>
<dbReference type="InterPro" id="IPR017911">
    <property type="entry name" value="MacB-like_ATP-bd"/>
</dbReference>
<dbReference type="InterPro" id="IPR003593">
    <property type="entry name" value="AAA+_ATPase"/>
</dbReference>